<dbReference type="RefSeq" id="WP_377068835.1">
    <property type="nucleotide sequence ID" value="NZ_JBHMEC010000012.1"/>
</dbReference>
<keyword evidence="4" id="KW-1185">Reference proteome</keyword>
<organism evidence="3 4">
    <name type="scientific">Roseovarius ramblicola</name>
    <dbReference type="NCBI Taxonomy" id="2022336"/>
    <lineage>
        <taxon>Bacteria</taxon>
        <taxon>Pseudomonadati</taxon>
        <taxon>Pseudomonadota</taxon>
        <taxon>Alphaproteobacteria</taxon>
        <taxon>Rhodobacterales</taxon>
        <taxon>Roseobacteraceae</taxon>
        <taxon>Roseovarius</taxon>
    </lineage>
</organism>
<protein>
    <submittedName>
        <fullName evidence="3">Choice-of-anchor L domain-containing protein</fullName>
    </submittedName>
</protein>
<dbReference type="InterPro" id="IPR028992">
    <property type="entry name" value="Hedgehog/Intein_dom"/>
</dbReference>
<gene>
    <name evidence="3" type="ORF">ACFFU4_07955</name>
</gene>
<accession>A0ABV5HZC8</accession>
<dbReference type="NCBIfam" id="NF038133">
    <property type="entry name" value="choice_anch_L"/>
    <property type="match status" value="1"/>
</dbReference>
<dbReference type="InterPro" id="IPR049804">
    <property type="entry name" value="Choice_anch_L"/>
</dbReference>
<feature type="region of interest" description="Disordered" evidence="1">
    <location>
        <begin position="525"/>
        <end position="545"/>
    </location>
</feature>
<name>A0ABV5HZC8_9RHOB</name>
<dbReference type="EMBL" id="JBHMEC010000012">
    <property type="protein sequence ID" value="MFB9149677.1"/>
    <property type="molecule type" value="Genomic_DNA"/>
</dbReference>
<proteinExistence type="predicted"/>
<dbReference type="Pfam" id="PF13403">
    <property type="entry name" value="Hint_2"/>
    <property type="match status" value="1"/>
</dbReference>
<evidence type="ECO:0000259" key="2">
    <source>
        <dbReference type="Pfam" id="PF13403"/>
    </source>
</evidence>
<dbReference type="Pfam" id="PF17963">
    <property type="entry name" value="Big_9"/>
    <property type="match status" value="1"/>
</dbReference>
<dbReference type="Proteomes" id="UP001589670">
    <property type="component" value="Unassembled WGS sequence"/>
</dbReference>
<reference evidence="3 4" key="1">
    <citation type="submission" date="2024-09" db="EMBL/GenBank/DDBJ databases">
        <authorList>
            <person name="Sun Q."/>
            <person name="Mori K."/>
        </authorList>
    </citation>
    <scope>NUCLEOTIDE SEQUENCE [LARGE SCALE GENOMIC DNA]</scope>
    <source>
        <strain evidence="3 4">CECT 9424</strain>
    </source>
</reference>
<sequence>MATASDLPIDTSASAMDMAEAMFGTGITVTGASYQGAGRASGIYSQGDSTAPGVTPSDSGVILSTGRASDITNPSGDANTSPGTSTANDTSGDAGLSAISGQSTYDAAIFEAEFVPEGSTLTMQVVFSSEEYLEYVGSGFNDAVGIWVNGEQAELTVGSGGITINNINDESNSNLYLDNPASGETYNTEMDGLTVTLTLKAPVIPGEANSIRIGIADGGDRIYDSNLLIAGNSVQTALVAGDDAIGARPGQEVEADLLANDESAAGGTLSITAINNQPVEVGDTVVLASGEAITLTPTGIVLAAGAGEPGGNTFSYEVSDASGNTDIGFVTLTTTPCFVAGTLIDTPRGAVPVEALRPGDRVLTRDHGPQPLRWLGLSTRRATGPDAPVRIAAGALGANAALDLSPNHRVMIAAPAAELLFAETEVLVRARDLAGQPGIARRADGRALRYVHLLFDRHEIVRGGGLWSESYHPGPETMTGFDVEAEAELRRLFPELYEGMGPARYGPAARRVLRRYEAGLLVAAAPPGGPPAATPPAACGDQPMR</sequence>
<evidence type="ECO:0000313" key="3">
    <source>
        <dbReference type="EMBL" id="MFB9149677.1"/>
    </source>
</evidence>
<feature type="region of interest" description="Disordered" evidence="1">
    <location>
        <begin position="46"/>
        <end position="95"/>
    </location>
</feature>
<evidence type="ECO:0000313" key="4">
    <source>
        <dbReference type="Proteomes" id="UP001589670"/>
    </source>
</evidence>
<dbReference type="Gene3D" id="2.170.16.10">
    <property type="entry name" value="Hedgehog/Intein (Hint) domain"/>
    <property type="match status" value="1"/>
</dbReference>
<evidence type="ECO:0000256" key="1">
    <source>
        <dbReference type="SAM" id="MobiDB-lite"/>
    </source>
</evidence>
<dbReference type="InterPro" id="IPR036844">
    <property type="entry name" value="Hint_dom_sf"/>
</dbReference>
<feature type="compositionally biased region" description="Polar residues" evidence="1">
    <location>
        <begin position="66"/>
        <end position="91"/>
    </location>
</feature>
<dbReference type="SUPFAM" id="SSF51294">
    <property type="entry name" value="Hedgehog/intein (Hint) domain"/>
    <property type="match status" value="1"/>
</dbReference>
<comment type="caution">
    <text evidence="3">The sequence shown here is derived from an EMBL/GenBank/DDBJ whole genome shotgun (WGS) entry which is preliminary data.</text>
</comment>
<feature type="domain" description="Hedgehog/Intein (Hint)" evidence="2">
    <location>
        <begin position="336"/>
        <end position="474"/>
    </location>
</feature>